<proteinExistence type="predicted"/>
<reference evidence="1 2" key="1">
    <citation type="submission" date="2023-08" db="EMBL/GenBank/DDBJ databases">
        <title>Black Yeasts Isolated from many extreme environments.</title>
        <authorList>
            <person name="Coleine C."/>
            <person name="Stajich J.E."/>
            <person name="Selbmann L."/>
        </authorList>
    </citation>
    <scope>NUCLEOTIDE SEQUENCE [LARGE SCALE GENOMIC DNA]</scope>
    <source>
        <strain evidence="1 2">CCFEE 536</strain>
    </source>
</reference>
<dbReference type="PANTHER" id="PTHR36091:SF1">
    <property type="entry name" value="ALTERED INHERITANCE OF MITOCHONDRIA PROTEIN 9, MITOCHONDRIAL"/>
    <property type="match status" value="1"/>
</dbReference>
<sequence>MGNVFVSQDDPTEITGIIDWQSTSISPMFLQVRWPVLLAPPENYIRGLHEPALPDDFDQLSSNRKERAIYENDRATLSKMYEISSYSNSRDVKYALNIPRVFRELFLFETWQELELPGQCPYYPSVQDIELHNEQFADYKDWYTLQEFAMQQLDTDSEGWVPAETDWDEKTAQN</sequence>
<dbReference type="Proteomes" id="UP001357485">
    <property type="component" value="Unassembled WGS sequence"/>
</dbReference>
<dbReference type="EMBL" id="JAVRRA010017039">
    <property type="protein sequence ID" value="KAK5200872.1"/>
    <property type="molecule type" value="Genomic_DNA"/>
</dbReference>
<evidence type="ECO:0008006" key="3">
    <source>
        <dbReference type="Google" id="ProtNLM"/>
    </source>
</evidence>
<name>A0ABR0LMZ7_9PEZI</name>
<protein>
    <recommendedName>
        <fullName evidence="3">Aminoglycoside phosphotransferase domain-containing protein</fullName>
    </recommendedName>
</protein>
<comment type="caution">
    <text evidence="1">The sequence shown here is derived from an EMBL/GenBank/DDBJ whole genome shotgun (WGS) entry which is preliminary data.</text>
</comment>
<organism evidence="1 2">
    <name type="scientific">Cryomyces antarcticus</name>
    <dbReference type="NCBI Taxonomy" id="329879"/>
    <lineage>
        <taxon>Eukaryota</taxon>
        <taxon>Fungi</taxon>
        <taxon>Dikarya</taxon>
        <taxon>Ascomycota</taxon>
        <taxon>Pezizomycotina</taxon>
        <taxon>Dothideomycetes</taxon>
        <taxon>Dothideomycetes incertae sedis</taxon>
        <taxon>Cryomyces</taxon>
    </lineage>
</organism>
<evidence type="ECO:0000313" key="1">
    <source>
        <dbReference type="EMBL" id="KAK5200872.1"/>
    </source>
</evidence>
<evidence type="ECO:0000313" key="2">
    <source>
        <dbReference type="Proteomes" id="UP001357485"/>
    </source>
</evidence>
<gene>
    <name evidence="1" type="ORF">LTR16_004600</name>
</gene>
<keyword evidence="2" id="KW-1185">Reference proteome</keyword>
<accession>A0ABR0LMZ7</accession>
<dbReference type="PANTHER" id="PTHR36091">
    <property type="entry name" value="ALTERED INHERITANCE OF MITOCHONDRIA PROTEIN 9, MITOCHONDRIAL"/>
    <property type="match status" value="1"/>
</dbReference>
<dbReference type="InterPro" id="IPR051035">
    <property type="entry name" value="Mito_inheritance_9"/>
</dbReference>